<evidence type="ECO:0000313" key="2">
    <source>
        <dbReference type="Proteomes" id="UP000790377"/>
    </source>
</evidence>
<proteinExistence type="predicted"/>
<sequence>MGSRRQRIRVLLNHSDMTVLTWLTSEYPDRNAESVPEVTSRSLGVWGHFMTFLDGPRACIAHRFSLAEMKPMLFTLIRAFEFGD</sequence>
<reference evidence="1" key="1">
    <citation type="journal article" date="2021" name="New Phytol.">
        <title>Evolutionary innovations through gain and loss of genes in the ectomycorrhizal Boletales.</title>
        <authorList>
            <person name="Wu G."/>
            <person name="Miyauchi S."/>
            <person name="Morin E."/>
            <person name="Kuo A."/>
            <person name="Drula E."/>
            <person name="Varga T."/>
            <person name="Kohler A."/>
            <person name="Feng B."/>
            <person name="Cao Y."/>
            <person name="Lipzen A."/>
            <person name="Daum C."/>
            <person name="Hundley H."/>
            <person name="Pangilinan J."/>
            <person name="Johnson J."/>
            <person name="Barry K."/>
            <person name="LaButti K."/>
            <person name="Ng V."/>
            <person name="Ahrendt S."/>
            <person name="Min B."/>
            <person name="Choi I.G."/>
            <person name="Park H."/>
            <person name="Plett J.M."/>
            <person name="Magnuson J."/>
            <person name="Spatafora J.W."/>
            <person name="Nagy L.G."/>
            <person name="Henrissat B."/>
            <person name="Grigoriev I.V."/>
            <person name="Yang Z.L."/>
            <person name="Xu J."/>
            <person name="Martin F.M."/>
        </authorList>
    </citation>
    <scope>NUCLEOTIDE SEQUENCE</scope>
    <source>
        <strain evidence="1">ATCC 28755</strain>
    </source>
</reference>
<dbReference type="Proteomes" id="UP000790377">
    <property type="component" value="Unassembled WGS sequence"/>
</dbReference>
<accession>A0ACB7ZQC9</accession>
<comment type="caution">
    <text evidence="1">The sequence shown here is derived from an EMBL/GenBank/DDBJ whole genome shotgun (WGS) entry which is preliminary data.</text>
</comment>
<keyword evidence="2" id="KW-1185">Reference proteome</keyword>
<dbReference type="EMBL" id="MU269019">
    <property type="protein sequence ID" value="KAH7903369.1"/>
    <property type="molecule type" value="Genomic_DNA"/>
</dbReference>
<gene>
    <name evidence="1" type="ORF">BJ138DRAFT_1168216</name>
</gene>
<organism evidence="1 2">
    <name type="scientific">Hygrophoropsis aurantiaca</name>
    <dbReference type="NCBI Taxonomy" id="72124"/>
    <lineage>
        <taxon>Eukaryota</taxon>
        <taxon>Fungi</taxon>
        <taxon>Dikarya</taxon>
        <taxon>Basidiomycota</taxon>
        <taxon>Agaricomycotina</taxon>
        <taxon>Agaricomycetes</taxon>
        <taxon>Agaricomycetidae</taxon>
        <taxon>Boletales</taxon>
        <taxon>Coniophorineae</taxon>
        <taxon>Hygrophoropsidaceae</taxon>
        <taxon>Hygrophoropsis</taxon>
    </lineage>
</organism>
<evidence type="ECO:0000313" key="1">
    <source>
        <dbReference type="EMBL" id="KAH7903369.1"/>
    </source>
</evidence>
<name>A0ACB7ZQC9_9AGAM</name>
<protein>
    <submittedName>
        <fullName evidence="1">Uncharacterized protein</fullName>
    </submittedName>
</protein>